<keyword evidence="2" id="KW-1185">Reference proteome</keyword>
<proteinExistence type="predicted"/>
<dbReference type="KEGG" id="dmm:dnm_038620"/>
<evidence type="ECO:0000313" key="1">
    <source>
        <dbReference type="EMBL" id="QTA87825.1"/>
    </source>
</evidence>
<dbReference type="EMBL" id="CP061800">
    <property type="protein sequence ID" value="QTA87825.1"/>
    <property type="molecule type" value="Genomic_DNA"/>
</dbReference>
<dbReference type="AlphaFoldDB" id="A0A975GNI9"/>
<reference evidence="1" key="1">
    <citation type="journal article" date="2021" name="Microb. Physiol.">
        <title>Proteogenomic Insights into the Physiology of Marine, Sulfate-Reducing, Filamentous Desulfonema limicola and Desulfonema magnum.</title>
        <authorList>
            <person name="Schnaars V."/>
            <person name="Wohlbrand L."/>
            <person name="Scheve S."/>
            <person name="Hinrichs C."/>
            <person name="Reinhardt R."/>
            <person name="Rabus R."/>
        </authorList>
    </citation>
    <scope>NUCLEOTIDE SEQUENCE</scope>
    <source>
        <strain evidence="1">4be13</strain>
    </source>
</reference>
<accession>A0A975GNI9</accession>
<protein>
    <submittedName>
        <fullName evidence="1">Uncharacterized protein</fullName>
    </submittedName>
</protein>
<organism evidence="1 2">
    <name type="scientific">Desulfonema magnum</name>
    <dbReference type="NCBI Taxonomy" id="45655"/>
    <lineage>
        <taxon>Bacteria</taxon>
        <taxon>Pseudomonadati</taxon>
        <taxon>Thermodesulfobacteriota</taxon>
        <taxon>Desulfobacteria</taxon>
        <taxon>Desulfobacterales</taxon>
        <taxon>Desulfococcaceae</taxon>
        <taxon>Desulfonema</taxon>
    </lineage>
</organism>
<gene>
    <name evidence="1" type="ORF">dnm_038620</name>
</gene>
<evidence type="ECO:0000313" key="2">
    <source>
        <dbReference type="Proteomes" id="UP000663722"/>
    </source>
</evidence>
<dbReference type="Proteomes" id="UP000663722">
    <property type="component" value="Chromosome"/>
</dbReference>
<name>A0A975GNI9_9BACT</name>
<sequence>MISMCYENLRLSSTKFFGKNCVKSGFWDKLFLSWGCLPPERIGKKPAKAL</sequence>